<reference evidence="2" key="1">
    <citation type="journal article" date="2017" name="Nature">
        <title>The sunflower genome provides insights into oil metabolism, flowering and Asterid evolution.</title>
        <authorList>
            <person name="Badouin H."/>
            <person name="Gouzy J."/>
            <person name="Grassa C.J."/>
            <person name="Murat F."/>
            <person name="Staton S.E."/>
            <person name="Cottret L."/>
            <person name="Lelandais-Briere C."/>
            <person name="Owens G.L."/>
            <person name="Carrere S."/>
            <person name="Mayjonade B."/>
            <person name="Legrand L."/>
            <person name="Gill N."/>
            <person name="Kane N.C."/>
            <person name="Bowers J.E."/>
            <person name="Hubner S."/>
            <person name="Bellec A."/>
            <person name="Berard A."/>
            <person name="Berges H."/>
            <person name="Blanchet N."/>
            <person name="Boniface M.C."/>
            <person name="Brunel D."/>
            <person name="Catrice O."/>
            <person name="Chaidir N."/>
            <person name="Claudel C."/>
            <person name="Donnadieu C."/>
            <person name="Faraut T."/>
            <person name="Fievet G."/>
            <person name="Helmstetter N."/>
            <person name="King M."/>
            <person name="Knapp S.J."/>
            <person name="Lai Z."/>
            <person name="Le Paslier M.C."/>
            <person name="Lippi Y."/>
            <person name="Lorenzon L."/>
            <person name="Mandel J.R."/>
            <person name="Marage G."/>
            <person name="Marchand G."/>
            <person name="Marquand E."/>
            <person name="Bret-Mestries E."/>
            <person name="Morien E."/>
            <person name="Nambeesan S."/>
            <person name="Nguyen T."/>
            <person name="Pegot-Espagnet P."/>
            <person name="Pouilly N."/>
            <person name="Raftis F."/>
            <person name="Sallet E."/>
            <person name="Schiex T."/>
            <person name="Thomas J."/>
            <person name="Vandecasteele C."/>
            <person name="Vares D."/>
            <person name="Vear F."/>
            <person name="Vautrin S."/>
            <person name="Crespi M."/>
            <person name="Mangin B."/>
            <person name="Burke J.M."/>
            <person name="Salse J."/>
            <person name="Munos S."/>
            <person name="Vincourt P."/>
            <person name="Rieseberg L.H."/>
            <person name="Langlade N.B."/>
        </authorList>
    </citation>
    <scope>NUCLEOTIDE SEQUENCE</scope>
    <source>
        <tissue evidence="2">Leaves</tissue>
    </source>
</reference>
<dbReference type="EMBL" id="MNCJ02000319">
    <property type="protein sequence ID" value="KAF5811453.1"/>
    <property type="molecule type" value="Genomic_DNA"/>
</dbReference>
<keyword evidence="1" id="KW-1133">Transmembrane helix</keyword>
<organism evidence="2 3">
    <name type="scientific">Helianthus annuus</name>
    <name type="common">Common sunflower</name>
    <dbReference type="NCBI Taxonomy" id="4232"/>
    <lineage>
        <taxon>Eukaryota</taxon>
        <taxon>Viridiplantae</taxon>
        <taxon>Streptophyta</taxon>
        <taxon>Embryophyta</taxon>
        <taxon>Tracheophyta</taxon>
        <taxon>Spermatophyta</taxon>
        <taxon>Magnoliopsida</taxon>
        <taxon>eudicotyledons</taxon>
        <taxon>Gunneridae</taxon>
        <taxon>Pentapetalae</taxon>
        <taxon>asterids</taxon>
        <taxon>campanulids</taxon>
        <taxon>Asterales</taxon>
        <taxon>Asteraceae</taxon>
        <taxon>Asteroideae</taxon>
        <taxon>Heliantheae alliance</taxon>
        <taxon>Heliantheae</taxon>
        <taxon>Helianthus</taxon>
    </lineage>
</organism>
<evidence type="ECO:0000313" key="3">
    <source>
        <dbReference type="Proteomes" id="UP000215914"/>
    </source>
</evidence>
<reference evidence="2" key="2">
    <citation type="submission" date="2020-06" db="EMBL/GenBank/DDBJ databases">
        <title>Helianthus annuus Genome sequencing and assembly Release 2.</title>
        <authorList>
            <person name="Gouzy J."/>
            <person name="Langlade N."/>
            <person name="Munos S."/>
        </authorList>
    </citation>
    <scope>NUCLEOTIDE SEQUENCE</scope>
    <source>
        <tissue evidence="2">Leaves</tissue>
    </source>
</reference>
<protein>
    <submittedName>
        <fullName evidence="2">Uncharacterized protein</fullName>
    </submittedName>
</protein>
<dbReference type="AlphaFoldDB" id="A0A9K3J9X6"/>
<evidence type="ECO:0000313" key="2">
    <source>
        <dbReference type="EMBL" id="KAF5811453.1"/>
    </source>
</evidence>
<dbReference type="Proteomes" id="UP000215914">
    <property type="component" value="Unassembled WGS sequence"/>
</dbReference>
<comment type="caution">
    <text evidence="2">The sequence shown here is derived from an EMBL/GenBank/DDBJ whole genome shotgun (WGS) entry which is preliminary data.</text>
</comment>
<sequence>MATYIIFCDQRISNSHTQNYKILYGFIYIFVTSSFLGLFLYEQMIANVMKNIYAQIVLEMSKFRHSFS</sequence>
<dbReference type="Gramene" id="mRNA:HanXRQr2_Chr04g0181531">
    <property type="protein sequence ID" value="CDS:HanXRQr2_Chr04g0181531.1"/>
    <property type="gene ID" value="HanXRQr2_Chr04g0181531"/>
</dbReference>
<gene>
    <name evidence="2" type="ORF">HanXRQr2_Chr04g0181531</name>
</gene>
<name>A0A9K3J9X6_HELAN</name>
<proteinExistence type="predicted"/>
<keyword evidence="3" id="KW-1185">Reference proteome</keyword>
<accession>A0A9K3J9X6</accession>
<evidence type="ECO:0000256" key="1">
    <source>
        <dbReference type="SAM" id="Phobius"/>
    </source>
</evidence>
<keyword evidence="1" id="KW-0472">Membrane</keyword>
<feature type="transmembrane region" description="Helical" evidence="1">
    <location>
        <begin position="22"/>
        <end position="41"/>
    </location>
</feature>
<keyword evidence="1" id="KW-0812">Transmembrane</keyword>